<evidence type="ECO:0000313" key="2">
    <source>
        <dbReference type="Proteomes" id="UP000241592"/>
    </source>
</evidence>
<protein>
    <submittedName>
        <fullName evidence="1">Uncharacterized protein</fullName>
    </submittedName>
</protein>
<proteinExistence type="predicted"/>
<evidence type="ECO:0000313" key="1">
    <source>
        <dbReference type="EMBL" id="ATW58063.1"/>
    </source>
</evidence>
<keyword evidence="2" id="KW-1185">Reference proteome</keyword>
<accession>A0A2H4P791</accession>
<organism evidence="1 2">
    <name type="scientific">Pseudomonas phage nickie</name>
    <dbReference type="NCBI Taxonomy" id="2048977"/>
    <lineage>
        <taxon>Viruses</taxon>
        <taxon>Duplodnaviria</taxon>
        <taxon>Heunggongvirae</taxon>
        <taxon>Uroviricota</taxon>
        <taxon>Caudoviricetes</taxon>
        <taxon>Nickievirus</taxon>
        <taxon>Nickievirus nickie</taxon>
    </lineage>
</organism>
<sequence>MNIENLSVADGLTVADIDKLTRVPSHLTHLFDDVAVFKAELKMACENLSRSEALMAMMLTDQTEASMKAIRLETAEISKKMNAVMRNRFTLPSGQGDFKAMMIWGTVMALFSDKSALTNQQRDMLVETGALRDLLHSRVAQ</sequence>
<reference evidence="1 2" key="1">
    <citation type="submission" date="2017-09" db="EMBL/GenBank/DDBJ databases">
        <authorList>
            <person name="Ehlers B."/>
            <person name="Leendertz F.H."/>
        </authorList>
    </citation>
    <scope>NUCLEOTIDE SEQUENCE [LARGE SCALE GENOMIC DNA]</scope>
</reference>
<dbReference type="EMBL" id="MG018927">
    <property type="protein sequence ID" value="ATW58063.1"/>
    <property type="molecule type" value="Genomic_DNA"/>
</dbReference>
<gene>
    <name evidence="1" type="ORF">CNR34_00130</name>
</gene>
<name>A0A2H4P791_9CAUD</name>
<dbReference type="Proteomes" id="UP000241592">
    <property type="component" value="Segment"/>
</dbReference>